<comment type="caution">
    <text evidence="4">The sequence shown here is derived from an EMBL/GenBank/DDBJ whole genome shotgun (WGS) entry which is preliminary data.</text>
</comment>
<dbReference type="Proteomes" id="UP000813444">
    <property type="component" value="Unassembled WGS sequence"/>
</dbReference>
<dbReference type="OrthoDB" id="167809at2759"/>
<evidence type="ECO:0000259" key="3">
    <source>
        <dbReference type="Pfam" id="PF00857"/>
    </source>
</evidence>
<reference evidence="4" key="1">
    <citation type="journal article" date="2021" name="Nat. Commun.">
        <title>Genetic determinants of endophytism in the Arabidopsis root mycobiome.</title>
        <authorList>
            <person name="Mesny F."/>
            <person name="Miyauchi S."/>
            <person name="Thiergart T."/>
            <person name="Pickel B."/>
            <person name="Atanasova L."/>
            <person name="Karlsson M."/>
            <person name="Huettel B."/>
            <person name="Barry K.W."/>
            <person name="Haridas S."/>
            <person name="Chen C."/>
            <person name="Bauer D."/>
            <person name="Andreopoulos W."/>
            <person name="Pangilinan J."/>
            <person name="LaButti K."/>
            <person name="Riley R."/>
            <person name="Lipzen A."/>
            <person name="Clum A."/>
            <person name="Drula E."/>
            <person name="Henrissat B."/>
            <person name="Kohler A."/>
            <person name="Grigoriev I.V."/>
            <person name="Martin F.M."/>
            <person name="Hacquard S."/>
        </authorList>
    </citation>
    <scope>NUCLEOTIDE SEQUENCE</scope>
    <source>
        <strain evidence="4">MPI-CAGE-CH-0235</strain>
    </source>
</reference>
<evidence type="ECO:0000313" key="4">
    <source>
        <dbReference type="EMBL" id="KAH7316937.1"/>
    </source>
</evidence>
<dbReference type="InterPro" id="IPR000868">
    <property type="entry name" value="Isochorismatase-like_dom"/>
</dbReference>
<sequence>MEKTALVLIDVYNDFLHPDGKATAALSDSLTASGTIKHIQQALTAARSAKIPVYYSLHQQYHDGKYAGFERWNPMLRSIESTRAFEEGSFGAEIYKGLEPDPLNGDTVISKHWNQSSFKNTDLDWLLRQKNITNLVFAGLVANTCIETTARMANEEGYKVTMLNDATAGWTIEAMKAAVEQSWPSFAHEVISAQEWQDRVSRG</sequence>
<keyword evidence="5" id="KW-1185">Reference proteome</keyword>
<gene>
    <name evidence="4" type="ORF">B0I35DRAFT_451735</name>
</gene>
<evidence type="ECO:0000256" key="1">
    <source>
        <dbReference type="ARBA" id="ARBA00006336"/>
    </source>
</evidence>
<dbReference type="PANTHER" id="PTHR43540:SF16">
    <property type="entry name" value="ISOCHORISMATASE-LIKE DOMAIN-CONTAINING PROTEIN"/>
    <property type="match status" value="1"/>
</dbReference>
<dbReference type="CDD" id="cd00431">
    <property type="entry name" value="cysteine_hydrolases"/>
    <property type="match status" value="1"/>
</dbReference>
<dbReference type="PANTHER" id="PTHR43540">
    <property type="entry name" value="PEROXYUREIDOACRYLATE/UREIDOACRYLATE AMIDOHYDROLASE-RELATED"/>
    <property type="match status" value="1"/>
</dbReference>
<organism evidence="4 5">
    <name type="scientific">Stachybotrys elegans</name>
    <dbReference type="NCBI Taxonomy" id="80388"/>
    <lineage>
        <taxon>Eukaryota</taxon>
        <taxon>Fungi</taxon>
        <taxon>Dikarya</taxon>
        <taxon>Ascomycota</taxon>
        <taxon>Pezizomycotina</taxon>
        <taxon>Sordariomycetes</taxon>
        <taxon>Hypocreomycetidae</taxon>
        <taxon>Hypocreales</taxon>
        <taxon>Stachybotryaceae</taxon>
        <taxon>Stachybotrys</taxon>
    </lineage>
</organism>
<accession>A0A8K0WQL2</accession>
<keyword evidence="2" id="KW-0378">Hydrolase</keyword>
<dbReference type="GO" id="GO:0016787">
    <property type="term" value="F:hydrolase activity"/>
    <property type="evidence" value="ECO:0007669"/>
    <property type="project" value="UniProtKB-KW"/>
</dbReference>
<dbReference type="InterPro" id="IPR050272">
    <property type="entry name" value="Isochorismatase-like_hydrls"/>
</dbReference>
<dbReference type="InterPro" id="IPR036380">
    <property type="entry name" value="Isochorismatase-like_sf"/>
</dbReference>
<proteinExistence type="inferred from homology"/>
<dbReference type="AlphaFoldDB" id="A0A8K0WQL2"/>
<dbReference type="EMBL" id="JAGPNK010000008">
    <property type="protein sequence ID" value="KAH7316937.1"/>
    <property type="molecule type" value="Genomic_DNA"/>
</dbReference>
<protein>
    <submittedName>
        <fullName evidence="4">Isochorismatase-like protein</fullName>
    </submittedName>
</protein>
<feature type="domain" description="Isochorismatase-like" evidence="3">
    <location>
        <begin position="4"/>
        <end position="188"/>
    </location>
</feature>
<dbReference type="Gene3D" id="3.40.50.850">
    <property type="entry name" value="Isochorismatase-like"/>
    <property type="match status" value="1"/>
</dbReference>
<name>A0A8K0WQL2_9HYPO</name>
<dbReference type="SUPFAM" id="SSF52499">
    <property type="entry name" value="Isochorismatase-like hydrolases"/>
    <property type="match status" value="1"/>
</dbReference>
<evidence type="ECO:0000256" key="2">
    <source>
        <dbReference type="ARBA" id="ARBA00022801"/>
    </source>
</evidence>
<evidence type="ECO:0000313" key="5">
    <source>
        <dbReference type="Proteomes" id="UP000813444"/>
    </source>
</evidence>
<dbReference type="Pfam" id="PF00857">
    <property type="entry name" value="Isochorismatase"/>
    <property type="match status" value="1"/>
</dbReference>
<comment type="similarity">
    <text evidence="1">Belongs to the isochorismatase family.</text>
</comment>